<accession>A0A2Z5FX95</accession>
<dbReference type="AlphaFoldDB" id="A0A2Z5FX95"/>
<keyword evidence="2" id="KW-1185">Reference proteome</keyword>
<evidence type="ECO:0000313" key="1">
    <source>
        <dbReference type="EMBL" id="AXC11016.1"/>
    </source>
</evidence>
<proteinExistence type="predicted"/>
<gene>
    <name evidence="1" type="ORF">ACPOL_1670</name>
</gene>
<protein>
    <submittedName>
        <fullName evidence="1">Uncharacterized protein</fullName>
    </submittedName>
</protein>
<evidence type="ECO:0000313" key="2">
    <source>
        <dbReference type="Proteomes" id="UP000253606"/>
    </source>
</evidence>
<dbReference type="EMBL" id="CP030840">
    <property type="protein sequence ID" value="AXC11016.1"/>
    <property type="molecule type" value="Genomic_DNA"/>
</dbReference>
<reference evidence="1 2" key="1">
    <citation type="journal article" date="2018" name="Front. Microbiol.">
        <title>Hydrolytic Capabilities as a Key to Environmental Success: Chitinolytic and Cellulolytic Acidobacteria From Acidic Sub-arctic Soils and Boreal Peatlands.</title>
        <authorList>
            <person name="Belova S.E."/>
            <person name="Ravin N.V."/>
            <person name="Pankratov T.A."/>
            <person name="Rakitin A.L."/>
            <person name="Ivanova A.A."/>
            <person name="Beletsky A.V."/>
            <person name="Mardanov A.V."/>
            <person name="Sinninghe Damste J.S."/>
            <person name="Dedysh S.N."/>
        </authorList>
    </citation>
    <scope>NUCLEOTIDE SEQUENCE [LARGE SCALE GENOMIC DNA]</scope>
    <source>
        <strain evidence="1 2">SBC82</strain>
    </source>
</reference>
<organism evidence="1 2">
    <name type="scientific">Acidisarcina polymorpha</name>
    <dbReference type="NCBI Taxonomy" id="2211140"/>
    <lineage>
        <taxon>Bacteria</taxon>
        <taxon>Pseudomonadati</taxon>
        <taxon>Acidobacteriota</taxon>
        <taxon>Terriglobia</taxon>
        <taxon>Terriglobales</taxon>
        <taxon>Acidobacteriaceae</taxon>
        <taxon>Acidisarcina</taxon>
    </lineage>
</organism>
<name>A0A2Z5FX95_9BACT</name>
<dbReference type="Proteomes" id="UP000253606">
    <property type="component" value="Chromosome"/>
</dbReference>
<sequence>MELLDPTAAVKHFSKHLSATSCNLRQALTSSLRGAMRPVELQWDFQVGSREPDPLAAHIVHVREDCGDGAHIAGRSSSPGSRVKVLDNTLIHPLIRGEGLDGTSTEQILKMNLALTGRHRILSP</sequence>
<dbReference type="KEGG" id="abas:ACPOL_1670"/>